<feature type="region of interest" description="Disordered" evidence="1">
    <location>
        <begin position="339"/>
        <end position="585"/>
    </location>
</feature>
<protein>
    <submittedName>
        <fullName evidence="2">Uncharacterized protein</fullName>
    </submittedName>
</protein>
<evidence type="ECO:0000313" key="3">
    <source>
        <dbReference type="Proteomes" id="UP000053424"/>
    </source>
</evidence>
<feature type="compositionally biased region" description="Acidic residues" evidence="1">
    <location>
        <begin position="507"/>
        <end position="517"/>
    </location>
</feature>
<dbReference type="EMBL" id="KN831784">
    <property type="protein sequence ID" value="KIM39828.1"/>
    <property type="molecule type" value="Genomic_DNA"/>
</dbReference>
<proteinExistence type="predicted"/>
<gene>
    <name evidence="2" type="ORF">M413DRAFT_446748</name>
</gene>
<dbReference type="Proteomes" id="UP000053424">
    <property type="component" value="Unassembled WGS sequence"/>
</dbReference>
<evidence type="ECO:0000256" key="1">
    <source>
        <dbReference type="SAM" id="MobiDB-lite"/>
    </source>
</evidence>
<feature type="compositionally biased region" description="Pro residues" evidence="1">
    <location>
        <begin position="348"/>
        <end position="362"/>
    </location>
</feature>
<dbReference type="STRING" id="686832.A0A0C2XQC5"/>
<reference evidence="3" key="2">
    <citation type="submission" date="2015-01" db="EMBL/GenBank/DDBJ databases">
        <title>Evolutionary Origins and Diversification of the Mycorrhizal Mutualists.</title>
        <authorList>
            <consortium name="DOE Joint Genome Institute"/>
            <consortium name="Mycorrhizal Genomics Consortium"/>
            <person name="Kohler A."/>
            <person name="Kuo A."/>
            <person name="Nagy L.G."/>
            <person name="Floudas D."/>
            <person name="Copeland A."/>
            <person name="Barry K.W."/>
            <person name="Cichocki N."/>
            <person name="Veneault-Fourrey C."/>
            <person name="LaButti K."/>
            <person name="Lindquist E.A."/>
            <person name="Lipzen A."/>
            <person name="Lundell T."/>
            <person name="Morin E."/>
            <person name="Murat C."/>
            <person name="Riley R."/>
            <person name="Ohm R."/>
            <person name="Sun H."/>
            <person name="Tunlid A."/>
            <person name="Henrissat B."/>
            <person name="Grigoriev I.V."/>
            <person name="Hibbett D.S."/>
            <person name="Martin F."/>
        </authorList>
    </citation>
    <scope>NUCLEOTIDE SEQUENCE [LARGE SCALE GENOMIC DNA]</scope>
    <source>
        <strain evidence="3">h7</strain>
    </source>
</reference>
<dbReference type="AlphaFoldDB" id="A0A0C2XQC5"/>
<organism evidence="2 3">
    <name type="scientific">Hebeloma cylindrosporum</name>
    <dbReference type="NCBI Taxonomy" id="76867"/>
    <lineage>
        <taxon>Eukaryota</taxon>
        <taxon>Fungi</taxon>
        <taxon>Dikarya</taxon>
        <taxon>Basidiomycota</taxon>
        <taxon>Agaricomycotina</taxon>
        <taxon>Agaricomycetes</taxon>
        <taxon>Agaricomycetidae</taxon>
        <taxon>Agaricales</taxon>
        <taxon>Agaricineae</taxon>
        <taxon>Hymenogastraceae</taxon>
        <taxon>Hebeloma</taxon>
    </lineage>
</organism>
<keyword evidence="3" id="KW-1185">Reference proteome</keyword>
<evidence type="ECO:0000313" key="2">
    <source>
        <dbReference type="EMBL" id="KIM39828.1"/>
    </source>
</evidence>
<reference evidence="2 3" key="1">
    <citation type="submission" date="2014-04" db="EMBL/GenBank/DDBJ databases">
        <authorList>
            <consortium name="DOE Joint Genome Institute"/>
            <person name="Kuo A."/>
            <person name="Gay G."/>
            <person name="Dore J."/>
            <person name="Kohler A."/>
            <person name="Nagy L.G."/>
            <person name="Floudas D."/>
            <person name="Copeland A."/>
            <person name="Barry K.W."/>
            <person name="Cichocki N."/>
            <person name="Veneault-Fourrey C."/>
            <person name="LaButti K."/>
            <person name="Lindquist E.A."/>
            <person name="Lipzen A."/>
            <person name="Lundell T."/>
            <person name="Morin E."/>
            <person name="Murat C."/>
            <person name="Sun H."/>
            <person name="Tunlid A."/>
            <person name="Henrissat B."/>
            <person name="Grigoriev I.V."/>
            <person name="Hibbett D.S."/>
            <person name="Martin F."/>
            <person name="Nordberg H.P."/>
            <person name="Cantor M.N."/>
            <person name="Hua S.X."/>
        </authorList>
    </citation>
    <scope>NUCLEOTIDE SEQUENCE [LARGE SCALE GENOMIC DNA]</scope>
    <source>
        <strain evidence="3">h7</strain>
    </source>
</reference>
<sequence length="585" mass="66564">MSLRRGGTPLMGAVPSLEASNQAQIEDLVQRNRTLEHTNKKLVDEIAREQVRAKEAMLDMTRKWEATQAVWKEGCEDILASYRIVQKQLEVEVEKERSAVIKEMSITREEKLQRVTRDFKITLFQLKEEEMERKIEELEEEKANLVEEFESALRQEKERSAEISSKLREARESLARSIKEKEEKEAKFNNLVAKHSNLQAAEGTLDSKRQRAELQLQGAQTKILEFERLNDELRRTNADLTHQLERWQTLDTKGGEAAEKEHQKRITLEFELHELKEIHKNQLEEYANLVEKLKNRHEKMKDKAATYEDEAKQQEKEANEANKLLAKLEKQVDKLKQDLEVERARVRPPSPQKPRLPTPPPRNESEPGESGGDTSQKDDVKTKKPLVQVARKKINGKRPQPVQKTAAPEESDVEISEPNVEALEGNPAPTKRRPAKSKPIEIEDEDATNEPSRPPRKRKAVEDVEIIDEPKAPKKGSRAPSQVKETGKAKAKPRSRAGSKQPMVREEEVDEGGEEDPTGPKKKKRKIFPSQVAPGPFAFGSLGQFDDRGLGIPSILSPVREDVPIPQRSTSSSLVSKVGSLFKRT</sequence>
<name>A0A0C2XQC5_HEBCY</name>
<feature type="region of interest" description="Disordered" evidence="1">
    <location>
        <begin position="301"/>
        <end position="325"/>
    </location>
</feature>
<dbReference type="OrthoDB" id="2681654at2759"/>
<feature type="compositionally biased region" description="Low complexity" evidence="1">
    <location>
        <begin position="569"/>
        <end position="585"/>
    </location>
</feature>
<dbReference type="HOGENOM" id="CLU_029096_0_0_1"/>
<accession>A0A0C2XQC5</accession>